<name>A0A4R1L1U1_9BACT</name>
<evidence type="ECO:0000256" key="3">
    <source>
        <dbReference type="ARBA" id="ARBA00022692"/>
    </source>
</evidence>
<dbReference type="PANTHER" id="PTHR30572">
    <property type="entry name" value="MEMBRANE COMPONENT OF TRANSPORTER-RELATED"/>
    <property type="match status" value="1"/>
</dbReference>
<feature type="transmembrane region" description="Helical" evidence="7">
    <location>
        <begin position="392"/>
        <end position="416"/>
    </location>
</feature>
<reference evidence="10 11" key="1">
    <citation type="submission" date="2019-03" db="EMBL/GenBank/DDBJ databases">
        <title>Genomic Encyclopedia of Type Strains, Phase IV (KMG-IV): sequencing the most valuable type-strain genomes for metagenomic binning, comparative biology and taxonomic classification.</title>
        <authorList>
            <person name="Goeker M."/>
        </authorList>
    </citation>
    <scope>NUCLEOTIDE SEQUENCE [LARGE SCALE GENOMIC DNA]</scope>
    <source>
        <strain evidence="10 11">DSM 103428</strain>
    </source>
</reference>
<dbReference type="OrthoDB" id="99790at2"/>
<comment type="similarity">
    <text evidence="6">Belongs to the ABC-4 integral membrane protein family.</text>
</comment>
<evidence type="ECO:0000256" key="4">
    <source>
        <dbReference type="ARBA" id="ARBA00022989"/>
    </source>
</evidence>
<dbReference type="InterPro" id="IPR017800">
    <property type="entry name" value="ADOP"/>
</dbReference>
<feature type="domain" description="ABC3 transporter permease C-terminal" evidence="8">
    <location>
        <begin position="308"/>
        <end position="426"/>
    </location>
</feature>
<feature type="transmembrane region" description="Helical" evidence="7">
    <location>
        <begin position="447"/>
        <end position="466"/>
    </location>
</feature>
<keyword evidence="11" id="KW-1185">Reference proteome</keyword>
<evidence type="ECO:0000313" key="11">
    <source>
        <dbReference type="Proteomes" id="UP000295210"/>
    </source>
</evidence>
<keyword evidence="4 7" id="KW-1133">Transmembrane helix</keyword>
<organism evidence="10 11">
    <name type="scientific">Acidipila rosea</name>
    <dbReference type="NCBI Taxonomy" id="768535"/>
    <lineage>
        <taxon>Bacteria</taxon>
        <taxon>Pseudomonadati</taxon>
        <taxon>Acidobacteriota</taxon>
        <taxon>Terriglobia</taxon>
        <taxon>Terriglobales</taxon>
        <taxon>Acidobacteriaceae</taxon>
        <taxon>Acidipila</taxon>
    </lineage>
</organism>
<keyword evidence="2" id="KW-1003">Cell membrane</keyword>
<sequence length="847" mass="91560">MPAIVEDIRYALRQFRKAPGFTATAILTLALGIGATTAIFSLVHAVLLKSLPVAQPSELLRIGDVENCCQNGGLEDDWSLFSYDQYRDFRDHTPGFSQLAAFQSSSDMAAVRRPGSGHPAESLTSEFVSGNALSTLGIAAYAGRLISPDDDRKGAAPVAMMSFRTWQQKYGEDRAILGSTFLIDGQPFTIIGITPPGFFGERLTSNPPSLWVPLGDEPLLRNSSSILDRPNIEWLNLIGRISPGANAKQIEAKMQLELRQWLLSPVSELSSEDRPLVLKQTLHLSAGGGGVQRMADNYKSGLHLLMWISSFVLLIACANMANLMLVRSTVRKQQISVRSALGAPRSRLVRQALLESITLSVLGGVAGVALAYGGTKLILHLAFPDTYIPIDASPSVAVLGFAFGVSLLTGVIFGVAPAWMSSHANPIEALRGANRATGQQGNLTQRVLVIVQASVSLVLLCAAGLLTQSLRNMQNQNFGFDAKDRYMLFCGPQLAGYRSDQLEPFYRKLHDALMSIPGVTSVSASLNSPLDGNQSNFSVYIEGQAPPPQGSNQSVSGLDRVSADYFKTIGTKILQGRGITEQDTASSRKVAVVNRTFANRFFKGKSAMGQHFGVMDQKYAGTYEIVGVTEDTQYLGPFQPIRPMYFVAGTQHVQYVEPIAQTWEKMLSYMNAIEIRTNGHVPNLESQVRRAVAQVNPNLPVISFKTLAEQVKSAFDQQSMIATLTSLFGVLALLLASIGLYGVTAYSVERRTNEIGLRMALGADRTAVLRMVIRGAFQQIFIGLAIGVPAAVGAGYAISSQLFGAKPYDPVILLLTTLTLCIAAFFAGVIPARRAASVEPMQALRME</sequence>
<dbReference type="NCBIfam" id="TIGR03434">
    <property type="entry name" value="ADOP"/>
    <property type="match status" value="1"/>
</dbReference>
<comment type="caution">
    <text evidence="10">The sequence shown here is derived from an EMBL/GenBank/DDBJ whole genome shotgun (WGS) entry which is preliminary data.</text>
</comment>
<evidence type="ECO:0000256" key="5">
    <source>
        <dbReference type="ARBA" id="ARBA00023136"/>
    </source>
</evidence>
<evidence type="ECO:0000256" key="2">
    <source>
        <dbReference type="ARBA" id="ARBA00022475"/>
    </source>
</evidence>
<feature type="transmembrane region" description="Helical" evidence="7">
    <location>
        <begin position="720"/>
        <end position="743"/>
    </location>
</feature>
<feature type="transmembrane region" description="Helical" evidence="7">
    <location>
        <begin position="352"/>
        <end position="372"/>
    </location>
</feature>
<dbReference type="Pfam" id="PF02687">
    <property type="entry name" value="FtsX"/>
    <property type="match status" value="2"/>
</dbReference>
<dbReference type="GO" id="GO:0022857">
    <property type="term" value="F:transmembrane transporter activity"/>
    <property type="evidence" value="ECO:0007669"/>
    <property type="project" value="TreeGrafter"/>
</dbReference>
<evidence type="ECO:0000259" key="9">
    <source>
        <dbReference type="Pfam" id="PF12704"/>
    </source>
</evidence>
<dbReference type="InterPro" id="IPR025857">
    <property type="entry name" value="MacB_PCD"/>
</dbReference>
<dbReference type="EMBL" id="SMGK01000004">
    <property type="protein sequence ID" value="TCK71936.1"/>
    <property type="molecule type" value="Genomic_DNA"/>
</dbReference>
<evidence type="ECO:0000256" key="7">
    <source>
        <dbReference type="SAM" id="Phobius"/>
    </source>
</evidence>
<dbReference type="InterPro" id="IPR003838">
    <property type="entry name" value="ABC3_permease_C"/>
</dbReference>
<accession>A0A4R1L1U1</accession>
<feature type="domain" description="ABC3 transporter permease C-terminal" evidence="8">
    <location>
        <begin position="727"/>
        <end position="840"/>
    </location>
</feature>
<gene>
    <name evidence="10" type="ORF">C7378_2559</name>
</gene>
<keyword evidence="3 7" id="KW-0812">Transmembrane</keyword>
<feature type="transmembrane region" description="Helical" evidence="7">
    <location>
        <begin position="304"/>
        <end position="326"/>
    </location>
</feature>
<dbReference type="InterPro" id="IPR050250">
    <property type="entry name" value="Macrolide_Exporter_MacB"/>
</dbReference>
<feature type="transmembrane region" description="Helical" evidence="7">
    <location>
        <begin position="21"/>
        <end position="47"/>
    </location>
</feature>
<dbReference type="AlphaFoldDB" id="A0A4R1L1U1"/>
<evidence type="ECO:0000313" key="10">
    <source>
        <dbReference type="EMBL" id="TCK71936.1"/>
    </source>
</evidence>
<feature type="domain" description="MacB-like periplasmic core" evidence="9">
    <location>
        <begin position="457"/>
        <end position="648"/>
    </location>
</feature>
<protein>
    <submittedName>
        <fullName evidence="10">Putative permease</fullName>
    </submittedName>
</protein>
<dbReference type="Proteomes" id="UP000295210">
    <property type="component" value="Unassembled WGS sequence"/>
</dbReference>
<feature type="domain" description="MacB-like periplasmic core" evidence="9">
    <location>
        <begin position="22"/>
        <end position="255"/>
    </location>
</feature>
<evidence type="ECO:0000259" key="8">
    <source>
        <dbReference type="Pfam" id="PF02687"/>
    </source>
</evidence>
<evidence type="ECO:0000256" key="6">
    <source>
        <dbReference type="ARBA" id="ARBA00038076"/>
    </source>
</evidence>
<dbReference type="RefSeq" id="WP_131997228.1">
    <property type="nucleotide sequence ID" value="NZ_SMGK01000004.1"/>
</dbReference>
<comment type="subcellular location">
    <subcellularLocation>
        <location evidence="1">Cell membrane</location>
        <topology evidence="1">Multi-pass membrane protein</topology>
    </subcellularLocation>
</comment>
<feature type="transmembrane region" description="Helical" evidence="7">
    <location>
        <begin position="780"/>
        <end position="799"/>
    </location>
</feature>
<evidence type="ECO:0000256" key="1">
    <source>
        <dbReference type="ARBA" id="ARBA00004651"/>
    </source>
</evidence>
<dbReference type="Pfam" id="PF12704">
    <property type="entry name" value="MacB_PCD"/>
    <property type="match status" value="2"/>
</dbReference>
<keyword evidence="5 7" id="KW-0472">Membrane</keyword>
<feature type="transmembrane region" description="Helical" evidence="7">
    <location>
        <begin position="811"/>
        <end position="832"/>
    </location>
</feature>
<dbReference type="PANTHER" id="PTHR30572:SF4">
    <property type="entry name" value="ABC TRANSPORTER PERMEASE YTRF"/>
    <property type="match status" value="1"/>
</dbReference>
<dbReference type="GO" id="GO:0005886">
    <property type="term" value="C:plasma membrane"/>
    <property type="evidence" value="ECO:0007669"/>
    <property type="project" value="UniProtKB-SubCell"/>
</dbReference>
<proteinExistence type="inferred from homology"/>